<accession>A0A0A9HC49</accession>
<dbReference type="EMBL" id="GBRH01163151">
    <property type="protein sequence ID" value="JAE34745.1"/>
    <property type="molecule type" value="Transcribed_RNA"/>
</dbReference>
<evidence type="ECO:0000313" key="1">
    <source>
        <dbReference type="EMBL" id="JAE34745.1"/>
    </source>
</evidence>
<name>A0A0A9HC49_ARUDO</name>
<reference evidence="1" key="1">
    <citation type="submission" date="2014-09" db="EMBL/GenBank/DDBJ databases">
        <authorList>
            <person name="Magalhaes I.L.F."/>
            <person name="Oliveira U."/>
            <person name="Santos F.R."/>
            <person name="Vidigal T.H.D.A."/>
            <person name="Brescovit A.D."/>
            <person name="Santos A.J."/>
        </authorList>
    </citation>
    <scope>NUCLEOTIDE SEQUENCE</scope>
    <source>
        <tissue evidence="1">Shoot tissue taken approximately 20 cm above the soil surface</tissue>
    </source>
</reference>
<proteinExistence type="predicted"/>
<sequence length="38" mass="4587">MNDHYFQNFWHSFLVANLQCSVTYDGTRQKACWYCHTA</sequence>
<reference evidence="1" key="2">
    <citation type="journal article" date="2015" name="Data Brief">
        <title>Shoot transcriptome of the giant reed, Arundo donax.</title>
        <authorList>
            <person name="Barrero R.A."/>
            <person name="Guerrero F.D."/>
            <person name="Moolhuijzen P."/>
            <person name="Goolsby J.A."/>
            <person name="Tidwell J."/>
            <person name="Bellgard S.E."/>
            <person name="Bellgard M.I."/>
        </authorList>
    </citation>
    <scope>NUCLEOTIDE SEQUENCE</scope>
    <source>
        <tissue evidence="1">Shoot tissue taken approximately 20 cm above the soil surface</tissue>
    </source>
</reference>
<dbReference type="AlphaFoldDB" id="A0A0A9HC49"/>
<organism evidence="1">
    <name type="scientific">Arundo donax</name>
    <name type="common">Giant reed</name>
    <name type="synonym">Donax arundinaceus</name>
    <dbReference type="NCBI Taxonomy" id="35708"/>
    <lineage>
        <taxon>Eukaryota</taxon>
        <taxon>Viridiplantae</taxon>
        <taxon>Streptophyta</taxon>
        <taxon>Embryophyta</taxon>
        <taxon>Tracheophyta</taxon>
        <taxon>Spermatophyta</taxon>
        <taxon>Magnoliopsida</taxon>
        <taxon>Liliopsida</taxon>
        <taxon>Poales</taxon>
        <taxon>Poaceae</taxon>
        <taxon>PACMAD clade</taxon>
        <taxon>Arundinoideae</taxon>
        <taxon>Arundineae</taxon>
        <taxon>Arundo</taxon>
    </lineage>
</organism>
<protein>
    <submittedName>
        <fullName evidence="1">Uncharacterized protein</fullName>
    </submittedName>
</protein>